<evidence type="ECO:0008006" key="4">
    <source>
        <dbReference type="Google" id="ProtNLM"/>
    </source>
</evidence>
<protein>
    <recommendedName>
        <fullName evidence="4">Lipoprotein</fullName>
    </recommendedName>
</protein>
<reference evidence="3" key="1">
    <citation type="submission" date="2023-07" db="EMBL/GenBank/DDBJ databases">
        <title>FDA dAtabase for Regulatory Grade micrObial Sequences (FDA-ARGOS): Supporting development and validation of Infectious Disease Dx tests.</title>
        <authorList>
            <person name="Sproer C."/>
            <person name="Gronow S."/>
            <person name="Severitt S."/>
            <person name="Schroder I."/>
            <person name="Tallon L."/>
            <person name="Sadzewicz L."/>
            <person name="Zhao X."/>
            <person name="Boylan J."/>
            <person name="Ott S."/>
            <person name="Bowen H."/>
            <person name="Vavikolanu K."/>
            <person name="Hazen T."/>
            <person name="Aluvathingal J."/>
            <person name="Nadendla S."/>
            <person name="Lowell S."/>
            <person name="Myers T."/>
            <person name="Yan Y."/>
        </authorList>
    </citation>
    <scope>NUCLEOTIDE SEQUENCE [LARGE SCALE GENOMIC DNA]</scope>
    <source>
        <strain evidence="3">FDAARGOS_1538</strain>
    </source>
</reference>
<dbReference type="RefSeq" id="WP_209774668.1">
    <property type="nucleotide sequence ID" value="NZ_JAGGLO010000008.1"/>
</dbReference>
<feature type="compositionally biased region" description="Basic and acidic residues" evidence="1">
    <location>
        <begin position="24"/>
        <end position="75"/>
    </location>
</feature>
<comment type="caution">
    <text evidence="2">The sequence shown here is derived from an EMBL/GenBank/DDBJ whole genome shotgun (WGS) entry which is preliminary data.</text>
</comment>
<evidence type="ECO:0000313" key="3">
    <source>
        <dbReference type="Proteomes" id="UP001198374"/>
    </source>
</evidence>
<dbReference type="EMBL" id="JAIWIY010000001">
    <property type="protein sequence ID" value="MCA2096624.1"/>
    <property type="molecule type" value="Genomic_DNA"/>
</dbReference>
<name>A0ABS7YY28_9FIRM</name>
<sequence length="146" mass="16011">MKITNKKIIAVLLIAGTLTGCDSLKNKIKGEDTKVEEPTTSEDAAKKEGKEDAEHYESTEKEGKEGEESKDKEGEDSSEAETDPGMTAKERLEDAIFNNRVQARAAEILLEEVPDSLSEETKARLEQLVKDSSDLIEKAEAALQSL</sequence>
<gene>
    <name evidence="2" type="ORF">LDJ82_06950</name>
</gene>
<feature type="region of interest" description="Disordered" evidence="1">
    <location>
        <begin position="23"/>
        <end position="94"/>
    </location>
</feature>
<dbReference type="PROSITE" id="PS51257">
    <property type="entry name" value="PROKAR_LIPOPROTEIN"/>
    <property type="match status" value="1"/>
</dbReference>
<evidence type="ECO:0000256" key="1">
    <source>
        <dbReference type="SAM" id="MobiDB-lite"/>
    </source>
</evidence>
<evidence type="ECO:0000313" key="2">
    <source>
        <dbReference type="EMBL" id="MCA2096624.1"/>
    </source>
</evidence>
<dbReference type="Proteomes" id="UP001198374">
    <property type="component" value="Unassembled WGS sequence"/>
</dbReference>
<organism evidence="2 3">
    <name type="scientific">Anaerococcus degeneri</name>
    <dbReference type="NCBI Taxonomy" id="361500"/>
    <lineage>
        <taxon>Bacteria</taxon>
        <taxon>Bacillati</taxon>
        <taxon>Bacillota</taxon>
        <taxon>Tissierellia</taxon>
        <taxon>Tissierellales</taxon>
        <taxon>Peptoniphilaceae</taxon>
        <taxon>Anaerococcus</taxon>
    </lineage>
</organism>
<keyword evidence="3" id="KW-1185">Reference proteome</keyword>
<proteinExistence type="predicted"/>
<accession>A0ABS7YY28</accession>